<evidence type="ECO:0000313" key="1">
    <source>
        <dbReference type="EMBL" id="NVO67622.1"/>
    </source>
</evidence>
<protein>
    <submittedName>
        <fullName evidence="1">Uncharacterized protein</fullName>
    </submittedName>
</protein>
<sequence>MSPTPPSRSSVFQRISEDQIQQIEDEQHGDKLYPERNREALFLFLMDLFLRRWEFILRLDDKRSGVSALLAAVAKAPIAPEFLVKIRTPARRTPEHDRDRILSAITFAERDFAVPPSTPNNLTANPP</sequence>
<comment type="caution">
    <text evidence="1">The sequence shown here is derived from an EMBL/GenBank/DDBJ whole genome shotgun (WGS) entry which is preliminary data.</text>
</comment>
<organism evidence="1 2">
    <name type="scientific">Methanofollis tationis</name>
    <dbReference type="NCBI Taxonomy" id="81417"/>
    <lineage>
        <taxon>Archaea</taxon>
        <taxon>Methanobacteriati</taxon>
        <taxon>Methanobacteriota</taxon>
        <taxon>Stenosarchaea group</taxon>
        <taxon>Methanomicrobia</taxon>
        <taxon>Methanomicrobiales</taxon>
        <taxon>Methanomicrobiaceae</taxon>
        <taxon>Methanofollis</taxon>
    </lineage>
</organism>
<evidence type="ECO:0000313" key="2">
    <source>
        <dbReference type="Proteomes" id="UP000570823"/>
    </source>
</evidence>
<accession>A0A7K4HR24</accession>
<keyword evidence="2" id="KW-1185">Reference proteome</keyword>
<name>A0A7K4HR24_9EURY</name>
<gene>
    <name evidence="1" type="ORF">HWN36_09950</name>
</gene>
<dbReference type="Proteomes" id="UP000570823">
    <property type="component" value="Unassembled WGS sequence"/>
</dbReference>
<reference evidence="1 2" key="1">
    <citation type="submission" date="2020-06" db="EMBL/GenBank/DDBJ databases">
        <title>Methanofollis fontis sp. nov., a methanogen isolated from marine sediments near a cold seep at Four-Way Closure Ridge offshore southwestern Taiwan.</title>
        <authorList>
            <person name="Chen S.-C."/>
            <person name="Teng N.-H."/>
            <person name="Lin Y.-S."/>
            <person name="Lai M.-C."/>
            <person name="Chen H.-H."/>
            <person name="Wang C.-C."/>
        </authorList>
    </citation>
    <scope>NUCLEOTIDE SEQUENCE [LARGE SCALE GENOMIC DNA]</scope>
    <source>
        <strain evidence="1 2">DSM 2702</strain>
    </source>
</reference>
<dbReference type="AlphaFoldDB" id="A0A7K4HR24"/>
<dbReference type="RefSeq" id="WP_176789194.1">
    <property type="nucleotide sequence ID" value="NZ_JABXWR010000001.1"/>
</dbReference>
<dbReference type="EMBL" id="JABXWR010000001">
    <property type="protein sequence ID" value="NVO67622.1"/>
    <property type="molecule type" value="Genomic_DNA"/>
</dbReference>
<proteinExistence type="predicted"/>